<dbReference type="GO" id="GO:0140663">
    <property type="term" value="F:ATP-dependent FeS chaperone activity"/>
    <property type="evidence" value="ECO:0007669"/>
    <property type="project" value="InterPro"/>
</dbReference>
<protein>
    <recommendedName>
        <fullName evidence="6">Iron-sulfur cluster carrier protein</fullName>
    </recommendedName>
</protein>
<dbReference type="EMBL" id="SOFF01000029">
    <property type="protein sequence ID" value="TFB89780.1"/>
    <property type="molecule type" value="Genomic_DNA"/>
</dbReference>
<gene>
    <name evidence="8" type="ORF">E3O10_08280</name>
</gene>
<dbReference type="Proteomes" id="UP000297654">
    <property type="component" value="Unassembled WGS sequence"/>
</dbReference>
<keyword evidence="6" id="KW-0378">Hydrolase</keyword>
<accession>A0A5F0D500</accession>
<proteinExistence type="inferred from homology"/>
<comment type="caution">
    <text evidence="8">The sequence shown here is derived from an EMBL/GenBank/DDBJ whole genome shotgun (WGS) entry which is preliminary data.</text>
</comment>
<keyword evidence="4 6" id="KW-0408">Iron</keyword>
<evidence type="ECO:0000256" key="4">
    <source>
        <dbReference type="ARBA" id="ARBA00023004"/>
    </source>
</evidence>
<organism evidence="8 9">
    <name type="scientific">Cryobacterium luteum</name>
    <dbReference type="NCBI Taxonomy" id="1424661"/>
    <lineage>
        <taxon>Bacteria</taxon>
        <taxon>Bacillati</taxon>
        <taxon>Actinomycetota</taxon>
        <taxon>Actinomycetes</taxon>
        <taxon>Micrococcales</taxon>
        <taxon>Microbacteriaceae</taxon>
        <taxon>Cryobacterium</taxon>
    </lineage>
</organism>
<dbReference type="Pfam" id="PF10609">
    <property type="entry name" value="ParA"/>
    <property type="match status" value="1"/>
</dbReference>
<evidence type="ECO:0000259" key="7">
    <source>
        <dbReference type="Pfam" id="PF01883"/>
    </source>
</evidence>
<dbReference type="InterPro" id="IPR033756">
    <property type="entry name" value="YlxH/NBP35"/>
</dbReference>
<evidence type="ECO:0000313" key="9">
    <source>
        <dbReference type="Proteomes" id="UP000297654"/>
    </source>
</evidence>
<reference evidence="8 9" key="1">
    <citation type="submission" date="2019-03" db="EMBL/GenBank/DDBJ databases">
        <title>Genomics of glacier-inhabiting Cryobacterium strains.</title>
        <authorList>
            <person name="Liu Q."/>
            <person name="Xin Y.-H."/>
        </authorList>
    </citation>
    <scope>NUCLEOTIDE SEQUENCE [LARGE SCALE GENOMIC DNA]</scope>
    <source>
        <strain evidence="8 9">Hh15</strain>
    </source>
</reference>
<comment type="similarity">
    <text evidence="6">Belongs to the Mrp/NBP35 ATP-binding proteins family.</text>
</comment>
<dbReference type="InterPro" id="IPR044304">
    <property type="entry name" value="NUBPL-like"/>
</dbReference>
<dbReference type="Gene3D" id="3.40.50.300">
    <property type="entry name" value="P-loop containing nucleotide triphosphate hydrolases"/>
    <property type="match status" value="1"/>
</dbReference>
<comment type="function">
    <text evidence="6">Binds and transfers iron-sulfur (Fe-S) clusters to target apoproteins. Can hydrolyze ATP.</text>
</comment>
<dbReference type="HAMAP" id="MF_02040">
    <property type="entry name" value="Mrp_NBP35"/>
    <property type="match status" value="1"/>
</dbReference>
<dbReference type="GO" id="GO:0016226">
    <property type="term" value="P:iron-sulfur cluster assembly"/>
    <property type="evidence" value="ECO:0007669"/>
    <property type="project" value="InterPro"/>
</dbReference>
<dbReference type="OrthoDB" id="9809679at2"/>
<dbReference type="SUPFAM" id="SSF52540">
    <property type="entry name" value="P-loop containing nucleoside triphosphate hydrolases"/>
    <property type="match status" value="1"/>
</dbReference>
<feature type="binding site" evidence="6">
    <location>
        <begin position="123"/>
        <end position="130"/>
    </location>
    <ligand>
        <name>ATP</name>
        <dbReference type="ChEBI" id="CHEBI:30616"/>
    </ligand>
</feature>
<feature type="domain" description="MIP18 family-like" evidence="7">
    <location>
        <begin position="10"/>
        <end position="81"/>
    </location>
</feature>
<keyword evidence="5 6" id="KW-0411">Iron-sulfur</keyword>
<dbReference type="CDD" id="cd02037">
    <property type="entry name" value="Mrp_NBP35"/>
    <property type="match status" value="1"/>
</dbReference>
<name>A0A5F0D500_9MICO</name>
<dbReference type="GO" id="GO:0005524">
    <property type="term" value="F:ATP binding"/>
    <property type="evidence" value="ECO:0007669"/>
    <property type="project" value="UniProtKB-UniRule"/>
</dbReference>
<dbReference type="GO" id="GO:0016887">
    <property type="term" value="F:ATP hydrolysis activity"/>
    <property type="evidence" value="ECO:0007669"/>
    <property type="project" value="UniProtKB-UniRule"/>
</dbReference>
<dbReference type="InterPro" id="IPR019591">
    <property type="entry name" value="Mrp/NBP35_ATP-bd"/>
</dbReference>
<dbReference type="PANTHER" id="PTHR42961:SF2">
    <property type="entry name" value="IRON-SULFUR PROTEIN NUBPL"/>
    <property type="match status" value="1"/>
</dbReference>
<evidence type="ECO:0000256" key="3">
    <source>
        <dbReference type="ARBA" id="ARBA00022840"/>
    </source>
</evidence>
<comment type="subunit">
    <text evidence="6">Homodimer.</text>
</comment>
<dbReference type="GO" id="GO:0046872">
    <property type="term" value="F:metal ion binding"/>
    <property type="evidence" value="ECO:0007669"/>
    <property type="project" value="UniProtKB-KW"/>
</dbReference>
<dbReference type="InterPro" id="IPR034904">
    <property type="entry name" value="FSCA_dom_sf"/>
</dbReference>
<dbReference type="SUPFAM" id="SSF117916">
    <property type="entry name" value="Fe-S cluster assembly (FSCA) domain-like"/>
    <property type="match status" value="1"/>
</dbReference>
<evidence type="ECO:0000256" key="6">
    <source>
        <dbReference type="HAMAP-Rule" id="MF_02040"/>
    </source>
</evidence>
<keyword evidence="2 6" id="KW-0547">Nucleotide-binding</keyword>
<evidence type="ECO:0000256" key="1">
    <source>
        <dbReference type="ARBA" id="ARBA00022723"/>
    </source>
</evidence>
<keyword evidence="3 6" id="KW-0067">ATP-binding</keyword>
<dbReference type="Pfam" id="PF01883">
    <property type="entry name" value="FeS_assembly_P"/>
    <property type="match status" value="1"/>
</dbReference>
<dbReference type="GO" id="GO:0051539">
    <property type="term" value="F:4 iron, 4 sulfur cluster binding"/>
    <property type="evidence" value="ECO:0007669"/>
    <property type="project" value="TreeGrafter"/>
</dbReference>
<dbReference type="InterPro" id="IPR027417">
    <property type="entry name" value="P-loop_NTPase"/>
</dbReference>
<keyword evidence="9" id="KW-1185">Reference proteome</keyword>
<sequence>MASTPDSIRSRVLTALATVTDPEIRKPITELDMVSGVTVSDTGVVTVGIRLTIAGCPAAARIESDVLAAAEAVSGVGRANVKVAVMTREQRTALTEKLRGGQVERSVQFGPESLTRVYAITSGKGGVGKSTVTANLAVALAAEGLRVGIVDADVHGFSIPGLLGLVHDGLAVKPTQVGDMILPPIAHNVKVISIGMFIDDASAAVAWRGPMLHRTIKQFLTDVYFGDLDVLLLDLPPGTGDVAITVGQLLPHAEVIVVTTPQAAAADVAERSGIVARQTGQSVFGVIENMSAMVQPDGSLLELFGSGGGAEVARRLSVGQTVAVPVLAQVPLSLALRSGGDAGLPVVLGAPDDPAARAILTLARSMKTRARGLAGLSLGLRPR</sequence>
<keyword evidence="1 6" id="KW-0479">Metal-binding</keyword>
<evidence type="ECO:0000256" key="2">
    <source>
        <dbReference type="ARBA" id="ARBA00022741"/>
    </source>
</evidence>
<dbReference type="InterPro" id="IPR002744">
    <property type="entry name" value="MIP18-like"/>
</dbReference>
<dbReference type="PANTHER" id="PTHR42961">
    <property type="entry name" value="IRON-SULFUR PROTEIN NUBPL"/>
    <property type="match status" value="1"/>
</dbReference>
<dbReference type="AlphaFoldDB" id="A0A5F0D500"/>
<dbReference type="Gene3D" id="3.30.300.130">
    <property type="entry name" value="Fe-S cluster assembly (FSCA)"/>
    <property type="match status" value="1"/>
</dbReference>
<evidence type="ECO:0000313" key="8">
    <source>
        <dbReference type="EMBL" id="TFB89780.1"/>
    </source>
</evidence>
<evidence type="ECO:0000256" key="5">
    <source>
        <dbReference type="ARBA" id="ARBA00023014"/>
    </source>
</evidence>
<dbReference type="RefSeq" id="WP_092108360.1">
    <property type="nucleotide sequence ID" value="NZ_FOCN01000004.1"/>
</dbReference>